<organism evidence="3 4">
    <name type="scientific">Sphingomonas natans</name>
    <dbReference type="NCBI Taxonomy" id="3063330"/>
    <lineage>
        <taxon>Bacteria</taxon>
        <taxon>Pseudomonadati</taxon>
        <taxon>Pseudomonadota</taxon>
        <taxon>Alphaproteobacteria</taxon>
        <taxon>Sphingomonadales</taxon>
        <taxon>Sphingomonadaceae</taxon>
        <taxon>Sphingomonas</taxon>
    </lineage>
</organism>
<feature type="signal peptide" evidence="2">
    <location>
        <begin position="1"/>
        <end position="30"/>
    </location>
</feature>
<feature type="compositionally biased region" description="Low complexity" evidence="1">
    <location>
        <begin position="195"/>
        <end position="205"/>
    </location>
</feature>
<gene>
    <name evidence="3" type="ORF">Q4F19_03775</name>
</gene>
<evidence type="ECO:0000313" key="4">
    <source>
        <dbReference type="Proteomes" id="UP001169764"/>
    </source>
</evidence>
<feature type="region of interest" description="Disordered" evidence="1">
    <location>
        <begin position="177"/>
        <end position="205"/>
    </location>
</feature>
<sequence>MIAQRFRSIGWVAGCAAAALCCYLASQSVASERAGLARIDREIAATTGEIHRLNTEIAARGRMGQIERWNREVLALQAPAPGQFVANEVQLASLAGGKPLQLDPAIVASKGAVQTVAYQAPQPAAPTPSVQTPATAPQPLLRTATFVRPKAAAMDAPATGIVKASFVRTKSFTLDLDAPADTPKPEPVVTRSKPEPVVAAKPKAKPAAATIEKPVVVAKAKPAKTQALTASLLPSDLGKLIAAEKKGAKPARTATDR</sequence>
<dbReference type="Proteomes" id="UP001169764">
    <property type="component" value="Unassembled WGS sequence"/>
</dbReference>
<evidence type="ECO:0000313" key="3">
    <source>
        <dbReference type="EMBL" id="MDO6413494.1"/>
    </source>
</evidence>
<comment type="caution">
    <text evidence="3">The sequence shown here is derived from an EMBL/GenBank/DDBJ whole genome shotgun (WGS) entry which is preliminary data.</text>
</comment>
<dbReference type="EMBL" id="JAUOTP010000002">
    <property type="protein sequence ID" value="MDO6413494.1"/>
    <property type="molecule type" value="Genomic_DNA"/>
</dbReference>
<proteinExistence type="predicted"/>
<evidence type="ECO:0000256" key="2">
    <source>
        <dbReference type="SAM" id="SignalP"/>
    </source>
</evidence>
<keyword evidence="2" id="KW-0732">Signal</keyword>
<evidence type="ECO:0000256" key="1">
    <source>
        <dbReference type="SAM" id="MobiDB-lite"/>
    </source>
</evidence>
<keyword evidence="4" id="KW-1185">Reference proteome</keyword>
<feature type="chain" id="PRO_5045409025" evidence="2">
    <location>
        <begin position="31"/>
        <end position="257"/>
    </location>
</feature>
<accession>A0ABT8Y595</accession>
<dbReference type="RefSeq" id="WP_303540007.1">
    <property type="nucleotide sequence ID" value="NZ_JAUOTP010000002.1"/>
</dbReference>
<protein>
    <submittedName>
        <fullName evidence="3">Uncharacterized protein</fullName>
    </submittedName>
</protein>
<name>A0ABT8Y595_9SPHN</name>
<reference evidence="3" key="1">
    <citation type="submission" date="2023-07" db="EMBL/GenBank/DDBJ databases">
        <authorList>
            <person name="Kim M."/>
        </authorList>
    </citation>
    <scope>NUCLEOTIDE SEQUENCE</scope>
    <source>
        <strain evidence="3">BIUV-7</strain>
    </source>
</reference>